<accession>A0A811V0S8</accession>
<evidence type="ECO:0000313" key="1">
    <source>
        <dbReference type="EMBL" id="CAD7003945.1"/>
    </source>
</evidence>
<comment type="caution">
    <text evidence="1">The sequence shown here is derived from an EMBL/GenBank/DDBJ whole genome shotgun (WGS) entry which is preliminary data.</text>
</comment>
<organism evidence="1 2">
    <name type="scientific">Ceratitis capitata</name>
    <name type="common">Mediterranean fruit fly</name>
    <name type="synonym">Tephritis capitata</name>
    <dbReference type="NCBI Taxonomy" id="7213"/>
    <lineage>
        <taxon>Eukaryota</taxon>
        <taxon>Metazoa</taxon>
        <taxon>Ecdysozoa</taxon>
        <taxon>Arthropoda</taxon>
        <taxon>Hexapoda</taxon>
        <taxon>Insecta</taxon>
        <taxon>Pterygota</taxon>
        <taxon>Neoptera</taxon>
        <taxon>Endopterygota</taxon>
        <taxon>Diptera</taxon>
        <taxon>Brachycera</taxon>
        <taxon>Muscomorpha</taxon>
        <taxon>Tephritoidea</taxon>
        <taxon>Tephritidae</taxon>
        <taxon>Ceratitis</taxon>
        <taxon>Ceratitis</taxon>
    </lineage>
</organism>
<protein>
    <submittedName>
        <fullName evidence="1">(Mediterranean fruit fly) hypothetical protein</fullName>
    </submittedName>
</protein>
<gene>
    <name evidence="1" type="ORF">CCAP1982_LOCUS12367</name>
</gene>
<evidence type="ECO:0000313" key="2">
    <source>
        <dbReference type="Proteomes" id="UP000606786"/>
    </source>
</evidence>
<keyword evidence="2" id="KW-1185">Reference proteome</keyword>
<dbReference type="Proteomes" id="UP000606786">
    <property type="component" value="Unassembled WGS sequence"/>
</dbReference>
<sequence>MDNQPTTQAYTVNHVTKNAKNEERQLKTPSTTLTTVCAMGGQVGEWAVGWMNGGTRVMAMNFIQQLLNLSTLLQLKCAYFGYSFFPLRRGVAQTVVVRKCQVWQYKCQRISHGPHQHHQKTEAVAEVQQSQQQKWTEMRESFSNTINISNNMYAINNKRKPMQLMLFRNVLKTYQIHSNLPKMVRIVGPTKYYILGLYNLYNILKVKSSFGFYLRDGVIVHSTSVTCRMPYNTALKTCLLALKVCL</sequence>
<dbReference type="AlphaFoldDB" id="A0A811V0S8"/>
<dbReference type="EMBL" id="CAJHJT010000034">
    <property type="protein sequence ID" value="CAD7003945.1"/>
    <property type="molecule type" value="Genomic_DNA"/>
</dbReference>
<name>A0A811V0S8_CERCA</name>
<proteinExistence type="predicted"/>
<reference evidence="1" key="1">
    <citation type="submission" date="2020-11" db="EMBL/GenBank/DDBJ databases">
        <authorList>
            <person name="Whitehead M."/>
        </authorList>
    </citation>
    <scope>NUCLEOTIDE SEQUENCE</scope>
    <source>
        <strain evidence="1">EGII</strain>
    </source>
</reference>